<accession>A0ABN8J3I7</accession>
<dbReference type="InterPro" id="IPR031311">
    <property type="entry name" value="CHIT_BIND_RR_consensus"/>
</dbReference>
<evidence type="ECO:0000256" key="4">
    <source>
        <dbReference type="SAM" id="MobiDB-lite"/>
    </source>
</evidence>
<dbReference type="PRINTS" id="PR00947">
    <property type="entry name" value="CUTICLE"/>
</dbReference>
<feature type="region of interest" description="Disordered" evidence="4">
    <location>
        <begin position="145"/>
        <end position="166"/>
    </location>
</feature>
<keyword evidence="1 3" id="KW-0193">Cuticle</keyword>
<keyword evidence="2" id="KW-0732">Signal</keyword>
<evidence type="ECO:0000313" key="5">
    <source>
        <dbReference type="EMBL" id="CAH2075257.1"/>
    </source>
</evidence>
<dbReference type="Proteomes" id="UP000837857">
    <property type="component" value="Chromosome 8"/>
</dbReference>
<dbReference type="EMBL" id="OW152820">
    <property type="protein sequence ID" value="CAH2075257.1"/>
    <property type="molecule type" value="Genomic_DNA"/>
</dbReference>
<evidence type="ECO:0000256" key="2">
    <source>
        <dbReference type="ARBA" id="ARBA00022729"/>
    </source>
</evidence>
<protein>
    <submittedName>
        <fullName evidence="5">Uncharacterized protein</fullName>
    </submittedName>
</protein>
<dbReference type="Pfam" id="PF00379">
    <property type="entry name" value="Chitin_bind_4"/>
    <property type="match status" value="1"/>
</dbReference>
<evidence type="ECO:0000256" key="1">
    <source>
        <dbReference type="ARBA" id="ARBA00022460"/>
    </source>
</evidence>
<dbReference type="PANTHER" id="PTHR10380:SF173">
    <property type="entry name" value="CUTICULAR PROTEIN 47EF, ISOFORM C-RELATED"/>
    <property type="match status" value="1"/>
</dbReference>
<feature type="region of interest" description="Disordered" evidence="4">
    <location>
        <begin position="95"/>
        <end position="122"/>
    </location>
</feature>
<evidence type="ECO:0000256" key="3">
    <source>
        <dbReference type="PROSITE-ProRule" id="PRU00497"/>
    </source>
</evidence>
<dbReference type="InterPro" id="IPR050468">
    <property type="entry name" value="Cuticle_Struct_Prot"/>
</dbReference>
<feature type="compositionally biased region" description="Basic and acidic residues" evidence="4">
    <location>
        <begin position="153"/>
        <end position="166"/>
    </location>
</feature>
<dbReference type="InterPro" id="IPR000618">
    <property type="entry name" value="Insect_cuticle"/>
</dbReference>
<organism evidence="5 6">
    <name type="scientific">Iphiclides podalirius</name>
    <name type="common">scarce swallowtail</name>
    <dbReference type="NCBI Taxonomy" id="110791"/>
    <lineage>
        <taxon>Eukaryota</taxon>
        <taxon>Metazoa</taxon>
        <taxon>Ecdysozoa</taxon>
        <taxon>Arthropoda</taxon>
        <taxon>Hexapoda</taxon>
        <taxon>Insecta</taxon>
        <taxon>Pterygota</taxon>
        <taxon>Neoptera</taxon>
        <taxon>Endopterygota</taxon>
        <taxon>Lepidoptera</taxon>
        <taxon>Glossata</taxon>
        <taxon>Ditrysia</taxon>
        <taxon>Papilionoidea</taxon>
        <taxon>Papilionidae</taxon>
        <taxon>Papilioninae</taxon>
        <taxon>Iphiclides</taxon>
    </lineage>
</organism>
<proteinExistence type="predicted"/>
<dbReference type="PROSITE" id="PS00233">
    <property type="entry name" value="CHIT_BIND_RR_1"/>
    <property type="match status" value="1"/>
</dbReference>
<evidence type="ECO:0000313" key="6">
    <source>
        <dbReference type="Proteomes" id="UP000837857"/>
    </source>
</evidence>
<dbReference type="PANTHER" id="PTHR10380">
    <property type="entry name" value="CUTICLE PROTEIN"/>
    <property type="match status" value="1"/>
</dbReference>
<reference evidence="5" key="1">
    <citation type="submission" date="2022-03" db="EMBL/GenBank/DDBJ databases">
        <authorList>
            <person name="Martin H S."/>
        </authorList>
    </citation>
    <scope>NUCLEOTIDE SEQUENCE</scope>
</reference>
<name>A0ABN8J3I7_9NEOP</name>
<feature type="non-terminal residue" evidence="5">
    <location>
        <position position="166"/>
    </location>
</feature>
<gene>
    <name evidence="5" type="ORF">IPOD504_LOCUS16633</name>
</gene>
<sequence>MTLVAKALSSVHDLLERSYDRSLLILTVLASRHNRSGLVHPPTSVPPAPSSNKMMKITFFALAALALVCALPQEGDKAKQPVEIVKQDSEVDVNGYNFEFETSDGTSRQEQGEYKNDTDQQGLSVKGSYRYVAPDGQHIQVTFVADKNGYQPTEEKPDQDQKPAQS</sequence>
<dbReference type="PROSITE" id="PS51155">
    <property type="entry name" value="CHIT_BIND_RR_2"/>
    <property type="match status" value="1"/>
</dbReference>
<keyword evidence="6" id="KW-1185">Reference proteome</keyword>